<dbReference type="Pfam" id="PF11807">
    <property type="entry name" value="UstYa"/>
    <property type="match status" value="1"/>
</dbReference>
<organism evidence="5 6">
    <name type="scientific">Penicillium cataractarum</name>
    <dbReference type="NCBI Taxonomy" id="2100454"/>
    <lineage>
        <taxon>Eukaryota</taxon>
        <taxon>Fungi</taxon>
        <taxon>Dikarya</taxon>
        <taxon>Ascomycota</taxon>
        <taxon>Pezizomycotina</taxon>
        <taxon>Eurotiomycetes</taxon>
        <taxon>Eurotiomycetidae</taxon>
        <taxon>Eurotiales</taxon>
        <taxon>Aspergillaceae</taxon>
        <taxon>Penicillium</taxon>
    </lineage>
</organism>
<feature type="transmembrane region" description="Helical" evidence="4">
    <location>
        <begin position="39"/>
        <end position="61"/>
    </location>
</feature>
<evidence type="ECO:0000256" key="4">
    <source>
        <dbReference type="SAM" id="Phobius"/>
    </source>
</evidence>
<evidence type="ECO:0000313" key="6">
    <source>
        <dbReference type="Proteomes" id="UP001147782"/>
    </source>
</evidence>
<dbReference type="EMBL" id="JAPZBS010000008">
    <property type="protein sequence ID" value="KAJ5364121.1"/>
    <property type="molecule type" value="Genomic_DNA"/>
</dbReference>
<sequence length="218" mass="25317">MDEKHEPECVPLVTSELEYSRYWVVDDEGKKSKTPYSSICLWLLLLELANVAFFIGGYFILIKAREQHQPQLDDCEPRESGSFYYETWDDMAWHHGIVSVTEEWAAQHGLPPSAPTPDTPGELVYQVDGFHAMHCLHMIRENLLENYHFDHHTGHCLEYLRHTLMCNLDITLAGMDKDNLFGAESSYAVHTCRDYDAVVRWSVANEWKNLLEWVVNNQ</sequence>
<gene>
    <name evidence="5" type="ORF">N7496_009834</name>
</gene>
<proteinExistence type="inferred from homology"/>
<evidence type="ECO:0000313" key="5">
    <source>
        <dbReference type="EMBL" id="KAJ5364121.1"/>
    </source>
</evidence>
<dbReference type="OrthoDB" id="3687641at2759"/>
<dbReference type="PANTHER" id="PTHR33365">
    <property type="entry name" value="YALI0B05434P"/>
    <property type="match status" value="1"/>
</dbReference>
<keyword evidence="6" id="KW-1185">Reference proteome</keyword>
<protein>
    <recommendedName>
        <fullName evidence="7">Oxidase ustYa</fullName>
    </recommendedName>
</protein>
<keyword evidence="2" id="KW-0560">Oxidoreductase</keyword>
<dbReference type="AlphaFoldDB" id="A0A9W9V2T8"/>
<evidence type="ECO:0000256" key="3">
    <source>
        <dbReference type="ARBA" id="ARBA00035112"/>
    </source>
</evidence>
<keyword evidence="4" id="KW-0812">Transmembrane</keyword>
<name>A0A9W9V2T8_9EURO</name>
<dbReference type="PANTHER" id="PTHR33365:SF11">
    <property type="entry name" value="TAT PATHWAY SIGNAL SEQUENCE"/>
    <property type="match status" value="1"/>
</dbReference>
<comment type="pathway">
    <text evidence="1">Mycotoxin biosynthesis.</text>
</comment>
<evidence type="ECO:0000256" key="2">
    <source>
        <dbReference type="ARBA" id="ARBA00023002"/>
    </source>
</evidence>
<dbReference type="RefSeq" id="XP_056551747.1">
    <property type="nucleotide sequence ID" value="XM_056702747.1"/>
</dbReference>
<dbReference type="InterPro" id="IPR021765">
    <property type="entry name" value="UstYa-like"/>
</dbReference>
<dbReference type="GO" id="GO:0043386">
    <property type="term" value="P:mycotoxin biosynthetic process"/>
    <property type="evidence" value="ECO:0007669"/>
    <property type="project" value="InterPro"/>
</dbReference>
<comment type="caution">
    <text evidence="5">The sequence shown here is derived from an EMBL/GenBank/DDBJ whole genome shotgun (WGS) entry which is preliminary data.</text>
</comment>
<evidence type="ECO:0008006" key="7">
    <source>
        <dbReference type="Google" id="ProtNLM"/>
    </source>
</evidence>
<comment type="similarity">
    <text evidence="3">Belongs to the ustYa family.</text>
</comment>
<keyword evidence="4" id="KW-1133">Transmembrane helix</keyword>
<accession>A0A9W9V2T8</accession>
<keyword evidence="4" id="KW-0472">Membrane</keyword>
<evidence type="ECO:0000256" key="1">
    <source>
        <dbReference type="ARBA" id="ARBA00004685"/>
    </source>
</evidence>
<dbReference type="GeneID" id="81441926"/>
<reference evidence="5" key="2">
    <citation type="journal article" date="2023" name="IMA Fungus">
        <title>Comparative genomic study of the Penicillium genus elucidates a diverse pangenome and 15 lateral gene transfer events.</title>
        <authorList>
            <person name="Petersen C."/>
            <person name="Sorensen T."/>
            <person name="Nielsen M.R."/>
            <person name="Sondergaard T.E."/>
            <person name="Sorensen J.L."/>
            <person name="Fitzpatrick D.A."/>
            <person name="Frisvad J.C."/>
            <person name="Nielsen K.L."/>
        </authorList>
    </citation>
    <scope>NUCLEOTIDE SEQUENCE</scope>
    <source>
        <strain evidence="5">IBT 29864</strain>
    </source>
</reference>
<dbReference type="Proteomes" id="UP001147782">
    <property type="component" value="Unassembled WGS sequence"/>
</dbReference>
<dbReference type="GO" id="GO:0016491">
    <property type="term" value="F:oxidoreductase activity"/>
    <property type="evidence" value="ECO:0007669"/>
    <property type="project" value="UniProtKB-KW"/>
</dbReference>
<reference evidence="5" key="1">
    <citation type="submission" date="2022-11" db="EMBL/GenBank/DDBJ databases">
        <authorList>
            <person name="Petersen C."/>
        </authorList>
    </citation>
    <scope>NUCLEOTIDE SEQUENCE</scope>
    <source>
        <strain evidence="5">IBT 29864</strain>
    </source>
</reference>